<accession>A0A399T1N4</accession>
<sequence length="235" mass="25166">MKTLTSMLLLIMIAFTGVGTVLASDETQNRNVRDFNAIKVSTGIDLYLSMGNEESVKIVAENDIIDNIKTEVKNGVLHIYMKQNNSWFNWSGNKTRKAYVSVKELVALDASSGSDVETENTLEGDQLEVKASSGSDVKLALHVKNFSIDTSSGSDARLSGKVKYLTAEASSGSDIDASDLESVVCHAKASSGSDISLTVTEEIHAKASSGADIVYYGKPATKDIDESSGGDVRQR</sequence>
<evidence type="ECO:0000256" key="1">
    <source>
        <dbReference type="SAM" id="SignalP"/>
    </source>
</evidence>
<keyword evidence="4" id="KW-1185">Reference proteome</keyword>
<dbReference type="Pfam" id="PF10988">
    <property type="entry name" value="DUF2807"/>
    <property type="match status" value="1"/>
</dbReference>
<keyword evidence="1" id="KW-0732">Signal</keyword>
<dbReference type="RefSeq" id="WP_119436416.1">
    <property type="nucleotide sequence ID" value="NZ_QWGR01000002.1"/>
</dbReference>
<dbReference type="AlphaFoldDB" id="A0A399T1N4"/>
<protein>
    <submittedName>
        <fullName evidence="3">DUF2807 domain-containing protein</fullName>
    </submittedName>
</protein>
<feature type="signal peptide" evidence="1">
    <location>
        <begin position="1"/>
        <end position="23"/>
    </location>
</feature>
<dbReference type="Proteomes" id="UP000265926">
    <property type="component" value="Unassembled WGS sequence"/>
</dbReference>
<organism evidence="3 4">
    <name type="scientific">Maribellus luteus</name>
    <dbReference type="NCBI Taxonomy" id="2305463"/>
    <lineage>
        <taxon>Bacteria</taxon>
        <taxon>Pseudomonadati</taxon>
        <taxon>Bacteroidota</taxon>
        <taxon>Bacteroidia</taxon>
        <taxon>Marinilabiliales</taxon>
        <taxon>Prolixibacteraceae</taxon>
        <taxon>Maribellus</taxon>
    </lineage>
</organism>
<comment type="caution">
    <text evidence="3">The sequence shown here is derived from an EMBL/GenBank/DDBJ whole genome shotgun (WGS) entry which is preliminary data.</text>
</comment>
<dbReference type="EMBL" id="QWGR01000002">
    <property type="protein sequence ID" value="RIJ49728.1"/>
    <property type="molecule type" value="Genomic_DNA"/>
</dbReference>
<evidence type="ECO:0000313" key="3">
    <source>
        <dbReference type="EMBL" id="RIJ49728.1"/>
    </source>
</evidence>
<feature type="chain" id="PRO_5017391082" evidence="1">
    <location>
        <begin position="24"/>
        <end position="235"/>
    </location>
</feature>
<dbReference type="OrthoDB" id="942536at2"/>
<name>A0A399T1N4_9BACT</name>
<gene>
    <name evidence="3" type="ORF">D1614_03020</name>
</gene>
<dbReference type="Gene3D" id="2.160.20.120">
    <property type="match status" value="1"/>
</dbReference>
<feature type="domain" description="Putative auto-transporter adhesin head GIN" evidence="2">
    <location>
        <begin position="34"/>
        <end position="219"/>
    </location>
</feature>
<dbReference type="InterPro" id="IPR021255">
    <property type="entry name" value="DUF2807"/>
</dbReference>
<reference evidence="3 4" key="1">
    <citation type="submission" date="2018-08" db="EMBL/GenBank/DDBJ databases">
        <title>Pallidiluteibacterium maritimus gen. nov., sp. nov., isolated from coastal sediment.</title>
        <authorList>
            <person name="Zhou L.Y."/>
        </authorList>
    </citation>
    <scope>NUCLEOTIDE SEQUENCE [LARGE SCALE GENOMIC DNA]</scope>
    <source>
        <strain evidence="3 4">XSD2</strain>
    </source>
</reference>
<evidence type="ECO:0000313" key="4">
    <source>
        <dbReference type="Proteomes" id="UP000265926"/>
    </source>
</evidence>
<proteinExistence type="predicted"/>
<evidence type="ECO:0000259" key="2">
    <source>
        <dbReference type="Pfam" id="PF10988"/>
    </source>
</evidence>